<evidence type="ECO:0000256" key="2">
    <source>
        <dbReference type="ARBA" id="ARBA00022692"/>
    </source>
</evidence>
<keyword evidence="2 5" id="KW-0812">Transmembrane</keyword>
<organism evidence="8 9">
    <name type="scientific">Paenibacillus silagei</name>
    <dbReference type="NCBI Taxonomy" id="1670801"/>
    <lineage>
        <taxon>Bacteria</taxon>
        <taxon>Bacillati</taxon>
        <taxon>Bacillota</taxon>
        <taxon>Bacilli</taxon>
        <taxon>Bacillales</taxon>
        <taxon>Paenibacillaceae</taxon>
        <taxon>Paenibacillus</taxon>
    </lineage>
</organism>
<sequence>MFQTYLFPISYAFMAFPVAALFFTLPLLIVQYRRHGYINKIRALVLYLLLLYLLNAFFLVLLPLPDSRHNAAPAGSMLQFVPLQFIQDILHNTPITRSDPSSYLNVLTGADFLLAAFNVLLTVPFGMFLGYYFRTRWVVCIILSFALSLLFEITQITGIYGFFDHPYRIFDVDDMITNTLGGMIGFKLSLWISGLLPRIEKLDSQEDLSAKRVTYTRRALAFLLDSILLLAVTILLNLLSLSISLWAVSMVYFLSIPLLTGGRTFGKWVVRIRLRSEDGGPARPWGVWARYGLLYGVLGGMNSLMPDSSFFVSIGTALAALVKIVILLADLAFFIHLVLRLIKRDRPLIYEELSRTRNVISWPERHQAAASVTGGSTTNNE</sequence>
<gene>
    <name evidence="8" type="ORF">J2Z70_002594</name>
</gene>
<feature type="transmembrane region" description="Helical" evidence="5">
    <location>
        <begin position="175"/>
        <end position="199"/>
    </location>
</feature>
<keyword evidence="4 5" id="KW-0472">Membrane</keyword>
<dbReference type="PANTHER" id="PTHR36834">
    <property type="entry name" value="MEMBRANE PROTEIN-RELATED"/>
    <property type="match status" value="1"/>
</dbReference>
<comment type="caution">
    <text evidence="8">The sequence shown here is derived from an EMBL/GenBank/DDBJ whole genome shotgun (WGS) entry which is preliminary data.</text>
</comment>
<proteinExistence type="predicted"/>
<comment type="subcellular location">
    <subcellularLocation>
        <location evidence="1">Membrane</location>
        <topology evidence="1">Multi-pass membrane protein</topology>
    </subcellularLocation>
</comment>
<evidence type="ECO:0000256" key="5">
    <source>
        <dbReference type="SAM" id="Phobius"/>
    </source>
</evidence>
<dbReference type="EMBL" id="JAGGLV010000007">
    <property type="protein sequence ID" value="MBP2112440.1"/>
    <property type="molecule type" value="Genomic_DNA"/>
</dbReference>
<dbReference type="RefSeq" id="WP_209873326.1">
    <property type="nucleotide sequence ID" value="NZ_JAGGLV010000007.1"/>
</dbReference>
<evidence type="ECO:0000259" key="6">
    <source>
        <dbReference type="Pfam" id="PF04892"/>
    </source>
</evidence>
<dbReference type="InterPro" id="IPR010432">
    <property type="entry name" value="RDD"/>
</dbReference>
<feature type="transmembrane region" description="Helical" evidence="5">
    <location>
        <begin position="12"/>
        <end position="32"/>
    </location>
</feature>
<feature type="transmembrane region" description="Helical" evidence="5">
    <location>
        <begin position="245"/>
        <end position="266"/>
    </location>
</feature>
<dbReference type="PIRSF" id="PIRSF031578">
    <property type="entry name" value="Uncharacterised_Vanz_RDD-cont"/>
    <property type="match status" value="1"/>
</dbReference>
<evidence type="ECO:0000256" key="4">
    <source>
        <dbReference type="ARBA" id="ARBA00023136"/>
    </source>
</evidence>
<dbReference type="Pfam" id="PF06271">
    <property type="entry name" value="RDD"/>
    <property type="match status" value="1"/>
</dbReference>
<feature type="transmembrane region" description="Helical" evidence="5">
    <location>
        <begin position="44"/>
        <end position="64"/>
    </location>
</feature>
<dbReference type="InterPro" id="IPR006976">
    <property type="entry name" value="VanZ-like"/>
</dbReference>
<protein>
    <submittedName>
        <fullName evidence="8">Glycopeptide antibiotics resistance protein/uncharacterized RDD family membrane protein YckC</fullName>
    </submittedName>
</protein>
<dbReference type="InterPro" id="IPR053150">
    <property type="entry name" value="Teicoplanin_resist-assoc"/>
</dbReference>
<name>A0ABS4NQW2_9BACL</name>
<accession>A0ABS4NQW2</accession>
<keyword evidence="9" id="KW-1185">Reference proteome</keyword>
<feature type="transmembrane region" description="Helical" evidence="5">
    <location>
        <begin position="112"/>
        <end position="133"/>
    </location>
</feature>
<reference evidence="8 9" key="1">
    <citation type="submission" date="2021-03" db="EMBL/GenBank/DDBJ databases">
        <title>Genomic Encyclopedia of Type Strains, Phase IV (KMG-IV): sequencing the most valuable type-strain genomes for metagenomic binning, comparative biology and taxonomic classification.</title>
        <authorList>
            <person name="Goeker M."/>
        </authorList>
    </citation>
    <scope>NUCLEOTIDE SEQUENCE [LARGE SCALE GENOMIC DNA]</scope>
    <source>
        <strain evidence="8 9">DSM 101953</strain>
    </source>
</reference>
<feature type="domain" description="VanZ-like" evidence="6">
    <location>
        <begin position="50"/>
        <end position="190"/>
    </location>
</feature>
<feature type="domain" description="RDD" evidence="7">
    <location>
        <begin position="215"/>
        <end position="319"/>
    </location>
</feature>
<evidence type="ECO:0000256" key="1">
    <source>
        <dbReference type="ARBA" id="ARBA00004141"/>
    </source>
</evidence>
<dbReference type="PANTHER" id="PTHR36834:SF1">
    <property type="entry name" value="INTEGRAL MEMBRANE PROTEIN"/>
    <property type="match status" value="1"/>
</dbReference>
<dbReference type="Pfam" id="PF04892">
    <property type="entry name" value="VanZ"/>
    <property type="match status" value="1"/>
</dbReference>
<keyword evidence="3 5" id="KW-1133">Transmembrane helix</keyword>
<dbReference type="InterPro" id="IPR021192">
    <property type="entry name" value="UCP031578_Vanz/RDD"/>
</dbReference>
<feature type="transmembrane region" description="Helical" evidence="5">
    <location>
        <begin position="140"/>
        <end position="163"/>
    </location>
</feature>
<evidence type="ECO:0000313" key="8">
    <source>
        <dbReference type="EMBL" id="MBP2112440.1"/>
    </source>
</evidence>
<feature type="transmembrane region" description="Helical" evidence="5">
    <location>
        <begin position="287"/>
        <end position="305"/>
    </location>
</feature>
<feature type="transmembrane region" description="Helical" evidence="5">
    <location>
        <begin position="311"/>
        <end position="339"/>
    </location>
</feature>
<dbReference type="Proteomes" id="UP000773462">
    <property type="component" value="Unassembled WGS sequence"/>
</dbReference>
<evidence type="ECO:0000256" key="3">
    <source>
        <dbReference type="ARBA" id="ARBA00022989"/>
    </source>
</evidence>
<evidence type="ECO:0000259" key="7">
    <source>
        <dbReference type="Pfam" id="PF06271"/>
    </source>
</evidence>
<evidence type="ECO:0000313" key="9">
    <source>
        <dbReference type="Proteomes" id="UP000773462"/>
    </source>
</evidence>
<feature type="transmembrane region" description="Helical" evidence="5">
    <location>
        <begin position="220"/>
        <end position="239"/>
    </location>
</feature>